<dbReference type="SUPFAM" id="SSF54403">
    <property type="entry name" value="Cystatin/monellin"/>
    <property type="match status" value="2"/>
</dbReference>
<feature type="domain" description="Cystatin fetuin-A-type" evidence="9">
    <location>
        <begin position="22"/>
        <end position="130"/>
    </location>
</feature>
<protein>
    <submittedName>
        <fullName evidence="10 11">Alpha-2-HS-glycoprotein</fullName>
    </submittedName>
</protein>
<dbReference type="OMA" id="KVWPRQP"/>
<dbReference type="FunFam" id="3.10.450.10:FF:000009">
    <property type="entry name" value="Alpha-2-HS-glycoprotein 2"/>
    <property type="match status" value="1"/>
</dbReference>
<evidence type="ECO:0000256" key="5">
    <source>
        <dbReference type="ARBA" id="ARBA00023157"/>
    </source>
</evidence>
<dbReference type="CDD" id="cd00042">
    <property type="entry name" value="CY"/>
    <property type="match status" value="1"/>
</dbReference>
<dbReference type="PROSITE" id="PS01255">
    <property type="entry name" value="FETUIN_2"/>
    <property type="match status" value="1"/>
</dbReference>
<dbReference type="PROSITE" id="PS51529">
    <property type="entry name" value="CYSTATIN_FETUIN_A"/>
    <property type="match status" value="1"/>
</dbReference>
<keyword evidence="3 8" id="KW-0732">Signal</keyword>
<dbReference type="GO" id="GO:0004869">
    <property type="term" value="F:cysteine-type endopeptidase inhibitor activity"/>
    <property type="evidence" value="ECO:0007669"/>
    <property type="project" value="InterPro"/>
</dbReference>
<name>A0A1A8AWB6_NOTFU</name>
<evidence type="ECO:0000256" key="7">
    <source>
        <dbReference type="SAM" id="MobiDB-lite"/>
    </source>
</evidence>
<feature type="signal peptide" evidence="8">
    <location>
        <begin position="1"/>
        <end position="18"/>
    </location>
</feature>
<evidence type="ECO:0000256" key="1">
    <source>
        <dbReference type="ARBA" id="ARBA00004613"/>
    </source>
</evidence>
<sequence>MNFVGITVALGLLGGICAQINVLRPECDSPEVEEAALVAQDYLNAQHNHGYKYVLNRIEDIKIHPTSDGNSTFVLEIDLLETDCHVLDPTPLANCTVRPKHLTAVEGDCDVVLKKVGGILTVTAFKCKTEESREDLCLGCYSLLPLNHTAGLDFVQVSLTKLNNITENVTYALVEVGRMSAQVVSGGHKYNTEFVVAEANCVNDTCTALNDTTAARGICTAEGVNDPIVNCKMFSTLVPLVDANSTAPVRPALPSHGGGLSHKHGHRHHKLTALHNPHLSSFLSAESAESAEVVPVAPALNVSSTPAAPTQTTEDSSSASDASASAEVPITVVKRDVPVSVAASAPADKTHPVVPVQVCPGRIRFF</sequence>
<dbReference type="KEGG" id="nfu:107396791"/>
<dbReference type="GO" id="GO:0031012">
    <property type="term" value="C:extracellular matrix"/>
    <property type="evidence" value="ECO:0007669"/>
    <property type="project" value="TreeGrafter"/>
</dbReference>
<reference evidence="11" key="1">
    <citation type="submission" date="2016-05" db="EMBL/GenBank/DDBJ databases">
        <authorList>
            <person name="Lavstsen T."/>
            <person name="Jespersen J.S."/>
        </authorList>
    </citation>
    <scope>NUCLEOTIDE SEQUENCE</scope>
    <source>
        <tissue evidence="11">Brain</tissue>
    </source>
</reference>
<feature type="compositionally biased region" description="Low complexity" evidence="7">
    <location>
        <begin position="315"/>
        <end position="326"/>
    </location>
</feature>
<feature type="region of interest" description="Disordered" evidence="7">
    <location>
        <begin position="302"/>
        <end position="326"/>
    </location>
</feature>
<evidence type="ECO:0000256" key="6">
    <source>
        <dbReference type="ARBA" id="ARBA00023180"/>
    </source>
</evidence>
<feature type="chain" id="PRO_5015055552" evidence="8">
    <location>
        <begin position="19"/>
        <end position="366"/>
    </location>
</feature>
<dbReference type="Proteomes" id="UP000822369">
    <property type="component" value="Chromosome 5"/>
</dbReference>
<feature type="compositionally biased region" description="Polar residues" evidence="7">
    <location>
        <begin position="302"/>
        <end position="314"/>
    </location>
</feature>
<evidence type="ECO:0000313" key="11">
    <source>
        <dbReference type="EMBL" id="SBP59452.1"/>
    </source>
</evidence>
<dbReference type="Gene3D" id="3.10.450.10">
    <property type="match status" value="2"/>
</dbReference>
<dbReference type="InterPro" id="IPR025760">
    <property type="entry name" value="Cystatin_Fetuin_A"/>
</dbReference>
<dbReference type="SMART" id="SM00043">
    <property type="entry name" value="CY"/>
    <property type="match status" value="2"/>
</dbReference>
<dbReference type="InterPro" id="IPR050735">
    <property type="entry name" value="Kininogen_Fetuin_HRG"/>
</dbReference>
<dbReference type="EMBL" id="HADY01020967">
    <property type="protein sequence ID" value="SBP59452.1"/>
    <property type="molecule type" value="Transcribed_RNA"/>
</dbReference>
<proteinExistence type="predicted"/>
<keyword evidence="4" id="KW-0677">Repeat</keyword>
<evidence type="ECO:0000256" key="2">
    <source>
        <dbReference type="ARBA" id="ARBA00022525"/>
    </source>
</evidence>
<gene>
    <name evidence="11" type="primary">AHSG</name>
    <name evidence="10" type="ORF">G4P62_018778</name>
</gene>
<dbReference type="PANTHER" id="PTHR13814:SF6">
    <property type="entry name" value="ALPHA-2-HS-GLYCOPROTEIN"/>
    <property type="match status" value="1"/>
</dbReference>
<evidence type="ECO:0000313" key="10">
    <source>
        <dbReference type="EMBL" id="KAF7223334.1"/>
    </source>
</evidence>
<comment type="subcellular location">
    <subcellularLocation>
        <location evidence="1">Secreted</location>
    </subcellularLocation>
</comment>
<keyword evidence="5" id="KW-1015">Disulfide bond</keyword>
<keyword evidence="2" id="KW-0964">Secreted</keyword>
<dbReference type="OrthoDB" id="8780871at2759"/>
<dbReference type="EMBL" id="HAEJ01013783">
    <property type="protein sequence ID" value="SBS54240.1"/>
    <property type="molecule type" value="Transcribed_RNA"/>
</dbReference>
<evidence type="ECO:0000256" key="8">
    <source>
        <dbReference type="SAM" id="SignalP"/>
    </source>
</evidence>
<keyword evidence="6" id="KW-0325">Glycoprotein</keyword>
<reference evidence="10" key="3">
    <citation type="submission" date="2020-03" db="EMBL/GenBank/DDBJ databases">
        <title>Intra-Species Differences in Population Size shape Life History and Genome Evolution.</title>
        <authorList>
            <person name="Willemsen D."/>
            <person name="Cui R."/>
            <person name="Valenzano D.R."/>
        </authorList>
    </citation>
    <scope>NUCLEOTIDE SEQUENCE</scope>
    <source>
        <strain evidence="10">GRZ</strain>
        <tissue evidence="10">Whole</tissue>
    </source>
</reference>
<accession>A0A1A8AWB6</accession>
<evidence type="ECO:0000256" key="4">
    <source>
        <dbReference type="ARBA" id="ARBA00022737"/>
    </source>
</evidence>
<dbReference type="PANTHER" id="PTHR13814">
    <property type="entry name" value="FETUIN"/>
    <property type="match status" value="1"/>
</dbReference>
<organism evidence="11">
    <name type="scientific">Nothobranchius furzeri</name>
    <name type="common">Turquoise killifish</name>
    <dbReference type="NCBI Taxonomy" id="105023"/>
    <lineage>
        <taxon>Eukaryota</taxon>
        <taxon>Metazoa</taxon>
        <taxon>Chordata</taxon>
        <taxon>Craniata</taxon>
        <taxon>Vertebrata</taxon>
        <taxon>Euteleostomi</taxon>
        <taxon>Actinopterygii</taxon>
        <taxon>Neopterygii</taxon>
        <taxon>Teleostei</taxon>
        <taxon>Neoteleostei</taxon>
        <taxon>Acanthomorphata</taxon>
        <taxon>Ovalentaria</taxon>
        <taxon>Atherinomorphae</taxon>
        <taxon>Cyprinodontiformes</taxon>
        <taxon>Nothobranchiidae</taxon>
        <taxon>Nothobranchius</taxon>
    </lineage>
</organism>
<dbReference type="InterPro" id="IPR046350">
    <property type="entry name" value="Cystatin_sf"/>
</dbReference>
<dbReference type="AlphaFoldDB" id="A0A1A8AWB6"/>
<dbReference type="GO" id="GO:0072562">
    <property type="term" value="C:blood microparticle"/>
    <property type="evidence" value="ECO:0007669"/>
    <property type="project" value="TreeGrafter"/>
</dbReference>
<dbReference type="InterPro" id="IPR001363">
    <property type="entry name" value="Prot_inh_fetuin_CS"/>
</dbReference>
<dbReference type="InterPro" id="IPR000010">
    <property type="entry name" value="Cystatin_dom"/>
</dbReference>
<evidence type="ECO:0000259" key="9">
    <source>
        <dbReference type="PROSITE" id="PS51529"/>
    </source>
</evidence>
<reference evidence="11" key="2">
    <citation type="submission" date="2016-06" db="EMBL/GenBank/DDBJ databases">
        <title>The genome of a short-lived fish provides insights into sex chromosome evolution and the genetic control of aging.</title>
        <authorList>
            <person name="Reichwald K."/>
            <person name="Felder M."/>
            <person name="Petzold A."/>
            <person name="Koch P."/>
            <person name="Groth M."/>
            <person name="Platzer M."/>
        </authorList>
    </citation>
    <scope>NUCLEOTIDE SEQUENCE</scope>
    <source>
        <tissue evidence="11">Brain</tissue>
    </source>
</reference>
<dbReference type="Pfam" id="PF00031">
    <property type="entry name" value="Cystatin"/>
    <property type="match status" value="1"/>
</dbReference>
<dbReference type="EMBL" id="JAAVVJ010000005">
    <property type="protein sequence ID" value="KAF7223334.1"/>
    <property type="molecule type" value="Genomic_DNA"/>
</dbReference>
<evidence type="ECO:0000256" key="3">
    <source>
        <dbReference type="ARBA" id="ARBA00022729"/>
    </source>
</evidence>